<gene>
    <name evidence="5" type="ORF">PECM_007034</name>
</gene>
<dbReference type="GO" id="GO:0005869">
    <property type="term" value="C:dynactin complex"/>
    <property type="evidence" value="ECO:0007669"/>
    <property type="project" value="InterPro"/>
</dbReference>
<dbReference type="PANTHER" id="PTHR15346">
    <property type="entry name" value="DYNACTIN SUBUNIT"/>
    <property type="match status" value="1"/>
</dbReference>
<feature type="compositionally biased region" description="Basic residues" evidence="4">
    <location>
        <begin position="188"/>
        <end position="201"/>
    </location>
</feature>
<feature type="coiled-coil region" evidence="3">
    <location>
        <begin position="548"/>
        <end position="589"/>
    </location>
</feature>
<feature type="region of interest" description="Disordered" evidence="4">
    <location>
        <begin position="238"/>
        <end position="274"/>
    </location>
</feature>
<dbReference type="Pfam" id="PF04912">
    <property type="entry name" value="Dynamitin"/>
    <property type="match status" value="2"/>
</dbReference>
<feature type="region of interest" description="Disordered" evidence="4">
    <location>
        <begin position="485"/>
        <end position="507"/>
    </location>
</feature>
<feature type="region of interest" description="Disordered" evidence="4">
    <location>
        <begin position="316"/>
        <end position="337"/>
    </location>
</feature>
<dbReference type="EMBL" id="WIWV01000060">
    <property type="protein sequence ID" value="KAF7715393.1"/>
    <property type="molecule type" value="Genomic_DNA"/>
</dbReference>
<proteinExistence type="predicted"/>
<dbReference type="AlphaFoldDB" id="A0A8J8W0R5"/>
<dbReference type="OrthoDB" id="4977at2759"/>
<dbReference type="InterPro" id="IPR028133">
    <property type="entry name" value="Dynamitin"/>
</dbReference>
<organism evidence="5 6">
    <name type="scientific">Penicillium ucsense</name>
    <dbReference type="NCBI Taxonomy" id="2839758"/>
    <lineage>
        <taxon>Eukaryota</taxon>
        <taxon>Fungi</taxon>
        <taxon>Dikarya</taxon>
        <taxon>Ascomycota</taxon>
        <taxon>Pezizomycotina</taxon>
        <taxon>Eurotiomycetes</taxon>
        <taxon>Eurotiomycetidae</taxon>
        <taxon>Eurotiales</taxon>
        <taxon>Aspergillaceae</taxon>
        <taxon>Penicillium</taxon>
    </lineage>
</organism>
<evidence type="ECO:0000313" key="6">
    <source>
        <dbReference type="Proteomes" id="UP000631181"/>
    </source>
</evidence>
<keyword evidence="2" id="KW-0963">Cytoplasm</keyword>
<sequence>MCEVDRKSKEVAAGLRGYSVDDSGNQEEGNLQDATKQVDKAWINLGVTLSSGPACGSVFPRLDTVPKESLELSAFITTAPPIPPSPQLSALFLFPANNHIAMAFNKKYAGLPDLDPSPDIYETPDLTDEASTIPATTIRTDSDHEDAGYNSDIDREGVNADQARLHFMGAAVDARGANFSDSISTKRQAYRTREKSRRRRRIREDGTEEVGDLSDSEDESLERRLARLRREVEDLKLQMENRAGSGREDGSTSMCKGQAAHSHADGADTAGQTTASLGDGVAELSRALDNLHASSRVNAPGSHYSAATFLTRKLASEMPSAGSQTRKPEPEPASTGETTISAVTPVSSQTAAAAAGVPSPQPSAGLLSHAVAFEERLALLESSIGISTSSNPFVGDAFSEPALQPVLPTLDQMTSRLSALTGLLMGSNYPAAGGSHPNAGVAASTTPNLEALSSRIRKMTADADALAFSRKRAADAAKAAQTARIASGSSDADALPPTSADGSNSSDDDQIAKIQALYTTLPTIQSLHPLLPSVLDRLRSLRACHAGAAHAAESLNELEKRHAEMATEIDQWREGLTAVEERMKQGEEALRSNVDTVEPWVRDLEARMARLEGSTGVL</sequence>
<feature type="compositionally biased region" description="Basic and acidic residues" evidence="4">
    <location>
        <begin position="238"/>
        <end position="250"/>
    </location>
</feature>
<name>A0A8J8W0R5_9EURO</name>
<comment type="subcellular location">
    <subcellularLocation>
        <location evidence="1">Cytoplasm</location>
    </subcellularLocation>
</comment>
<evidence type="ECO:0000256" key="3">
    <source>
        <dbReference type="SAM" id="Coils"/>
    </source>
</evidence>
<dbReference type="Proteomes" id="UP000631181">
    <property type="component" value="Unassembled WGS sequence"/>
</dbReference>
<keyword evidence="3" id="KW-0175">Coiled coil</keyword>
<dbReference type="GO" id="GO:0007017">
    <property type="term" value="P:microtubule-based process"/>
    <property type="evidence" value="ECO:0007669"/>
    <property type="project" value="InterPro"/>
</dbReference>
<evidence type="ECO:0000256" key="1">
    <source>
        <dbReference type="ARBA" id="ARBA00004496"/>
    </source>
</evidence>
<evidence type="ECO:0000256" key="4">
    <source>
        <dbReference type="SAM" id="MobiDB-lite"/>
    </source>
</evidence>
<evidence type="ECO:0000313" key="5">
    <source>
        <dbReference type="EMBL" id="KAF7715393.1"/>
    </source>
</evidence>
<feature type="compositionally biased region" description="Acidic residues" evidence="4">
    <location>
        <begin position="206"/>
        <end position="220"/>
    </location>
</feature>
<comment type="caution">
    <text evidence="5">The sequence shown here is derived from an EMBL/GenBank/DDBJ whole genome shotgun (WGS) entry which is preliminary data.</text>
</comment>
<evidence type="ECO:0000256" key="2">
    <source>
        <dbReference type="ARBA" id="ARBA00022490"/>
    </source>
</evidence>
<dbReference type="GO" id="GO:0005737">
    <property type="term" value="C:cytoplasm"/>
    <property type="evidence" value="ECO:0007669"/>
    <property type="project" value="UniProtKB-SubCell"/>
</dbReference>
<keyword evidence="6" id="KW-1185">Reference proteome</keyword>
<feature type="region of interest" description="Disordered" evidence="4">
    <location>
        <begin position="183"/>
        <end position="221"/>
    </location>
</feature>
<protein>
    <recommendedName>
        <fullName evidence="7">Dynactin subunit</fullName>
    </recommendedName>
</protein>
<evidence type="ECO:0008006" key="7">
    <source>
        <dbReference type="Google" id="ProtNLM"/>
    </source>
</evidence>
<accession>A0A8J8W0R5</accession>
<reference evidence="5" key="1">
    <citation type="journal article" date="2020" name="Front. Microbiol.">
        <title>Gene regulatory networks of Penicillium echinulatum 2HH and Penicillium oxalicum 114-2 inferred by a computational biology approach.</title>
        <authorList>
            <person name="Lenz A.R."/>
            <person name="Galan-Vasquez E."/>
            <person name="Balbinot E."/>
            <person name="De Abreu F.P."/>
            <person name="De Oliveira N.S."/>
            <person name="Da Rosa L.O."/>
            <person name="De Avila E Silva S."/>
            <person name="Camassola M."/>
            <person name="Dillon A.J.P."/>
            <person name="Perez-Rueda E."/>
        </authorList>
    </citation>
    <scope>NUCLEOTIDE SEQUENCE</scope>
    <source>
        <strain evidence="5">S1M29</strain>
    </source>
</reference>